<dbReference type="CDD" id="cd08240">
    <property type="entry name" value="6_hydroxyhexanoate_dh_like"/>
    <property type="match status" value="1"/>
</dbReference>
<dbReference type="InterPro" id="IPR013154">
    <property type="entry name" value="ADH-like_N"/>
</dbReference>
<sequence length="348" mass="36490">MLRQAIVEYGMPLCEAVEPTPEPRGREVLLRIRHCGVCHSDLHLLDGHFDLGGGKSLDVRGGRELPFTLGHEIEGEVEAVGPEATGVAIGQRRVVFPWIGCGQCDSCRAGEEQICVKPQQMGIQVDGGYATHLLVPDARYLIDYAGIPAERAGSLMCSGLTAYAALRRLGSLAERGPVLIMGLGGVGMMGFAFAKAMFAHAPVVADISAAKREAALAAGAASAWDPSDPEARRAFLKATGGVFGAVDFVGAEVSFNFAQAALKKGGKLVVAGLFGGSFSMPIPFLPMRAIAIEGSYVGTLGEAEAMIDLVRSGKVPPLPIETRPLSAANQALDDLRGGRVMGRIVLTP</sequence>
<dbReference type="PANTHER" id="PTHR42940">
    <property type="entry name" value="ALCOHOL DEHYDROGENASE 1-RELATED"/>
    <property type="match status" value="1"/>
</dbReference>
<dbReference type="RefSeq" id="WP_261968716.1">
    <property type="nucleotide sequence ID" value="NZ_JAHHZF010000005.1"/>
</dbReference>
<dbReference type="InterPro" id="IPR020843">
    <property type="entry name" value="ER"/>
</dbReference>
<comment type="cofactor">
    <cofactor evidence="1">
        <name>Zn(2+)</name>
        <dbReference type="ChEBI" id="CHEBI:29105"/>
    </cofactor>
</comment>
<keyword evidence="6" id="KW-0560">Oxidoreductase</keyword>
<dbReference type="AlphaFoldDB" id="A0A947D331"/>
<evidence type="ECO:0000313" key="9">
    <source>
        <dbReference type="Proteomes" id="UP000766595"/>
    </source>
</evidence>
<comment type="caution">
    <text evidence="8">The sequence shown here is derived from an EMBL/GenBank/DDBJ whole genome shotgun (WGS) entry which is preliminary data.</text>
</comment>
<evidence type="ECO:0000256" key="5">
    <source>
        <dbReference type="ARBA" id="ARBA00022833"/>
    </source>
</evidence>
<dbReference type="GO" id="GO:0046872">
    <property type="term" value="F:metal ion binding"/>
    <property type="evidence" value="ECO:0007669"/>
    <property type="project" value="UniProtKB-KW"/>
</dbReference>
<dbReference type="GO" id="GO:0004022">
    <property type="term" value="F:alcohol dehydrogenase (NAD+) activity"/>
    <property type="evidence" value="ECO:0007669"/>
    <property type="project" value="UniProtKB-EC"/>
</dbReference>
<name>A0A947D331_9HYPH</name>
<reference evidence="8 9" key="1">
    <citation type="submission" date="2021-06" db="EMBL/GenBank/DDBJ databases">
        <authorList>
            <person name="Grouzdev D.S."/>
            <person name="Koziaeva V."/>
        </authorList>
    </citation>
    <scope>NUCLEOTIDE SEQUENCE [LARGE SCALE GENOMIC DNA]</scope>
    <source>
        <strain evidence="8 9">22</strain>
    </source>
</reference>
<proteinExistence type="inferred from homology"/>
<dbReference type="InterPro" id="IPR013149">
    <property type="entry name" value="ADH-like_C"/>
</dbReference>
<evidence type="ECO:0000256" key="2">
    <source>
        <dbReference type="ARBA" id="ARBA00008072"/>
    </source>
</evidence>
<evidence type="ECO:0000313" key="8">
    <source>
        <dbReference type="EMBL" id="MBT9290100.1"/>
    </source>
</evidence>
<accession>A0A947D331</accession>
<dbReference type="SMART" id="SM00829">
    <property type="entry name" value="PKS_ER"/>
    <property type="match status" value="1"/>
</dbReference>
<keyword evidence="9" id="KW-1185">Reference proteome</keyword>
<dbReference type="SUPFAM" id="SSF51735">
    <property type="entry name" value="NAD(P)-binding Rossmann-fold domains"/>
    <property type="match status" value="1"/>
</dbReference>
<dbReference type="Gene3D" id="3.90.180.10">
    <property type="entry name" value="Medium-chain alcohol dehydrogenases, catalytic domain"/>
    <property type="match status" value="1"/>
</dbReference>
<dbReference type="PANTHER" id="PTHR42940:SF8">
    <property type="entry name" value="VACUOLAR PROTEIN SORTING-ASSOCIATED PROTEIN 11"/>
    <property type="match status" value="1"/>
</dbReference>
<keyword evidence="4" id="KW-0479">Metal-binding</keyword>
<evidence type="ECO:0000259" key="7">
    <source>
        <dbReference type="SMART" id="SM00829"/>
    </source>
</evidence>
<dbReference type="Proteomes" id="UP000766595">
    <property type="component" value="Unassembled WGS sequence"/>
</dbReference>
<organism evidence="8 9">
    <name type="scientific">Prosthecodimorpha staleyi</name>
    <dbReference type="NCBI Taxonomy" id="2840188"/>
    <lineage>
        <taxon>Bacteria</taxon>
        <taxon>Pseudomonadati</taxon>
        <taxon>Pseudomonadota</taxon>
        <taxon>Alphaproteobacteria</taxon>
        <taxon>Hyphomicrobiales</taxon>
        <taxon>Ancalomicrobiaceae</taxon>
        <taxon>Prosthecodimorpha</taxon>
    </lineage>
</organism>
<gene>
    <name evidence="8" type="ORF">KL771_11575</name>
</gene>
<keyword evidence="5" id="KW-0862">Zinc</keyword>
<dbReference type="Pfam" id="PF00107">
    <property type="entry name" value="ADH_zinc_N"/>
    <property type="match status" value="1"/>
</dbReference>
<dbReference type="InterPro" id="IPR036291">
    <property type="entry name" value="NAD(P)-bd_dom_sf"/>
</dbReference>
<dbReference type="GO" id="GO:0005737">
    <property type="term" value="C:cytoplasm"/>
    <property type="evidence" value="ECO:0007669"/>
    <property type="project" value="TreeGrafter"/>
</dbReference>
<dbReference type="EC" id="1.1.1.1" evidence="3"/>
<feature type="domain" description="Enoyl reductase (ER)" evidence="7">
    <location>
        <begin position="10"/>
        <end position="346"/>
    </location>
</feature>
<protein>
    <recommendedName>
        <fullName evidence="3">alcohol dehydrogenase</fullName>
        <ecNumber evidence="3">1.1.1.1</ecNumber>
    </recommendedName>
</protein>
<dbReference type="EMBL" id="JAHHZF010000005">
    <property type="protein sequence ID" value="MBT9290100.1"/>
    <property type="molecule type" value="Genomic_DNA"/>
</dbReference>
<comment type="similarity">
    <text evidence="2">Belongs to the zinc-containing alcohol dehydrogenase family.</text>
</comment>
<evidence type="ECO:0000256" key="1">
    <source>
        <dbReference type="ARBA" id="ARBA00001947"/>
    </source>
</evidence>
<dbReference type="SUPFAM" id="SSF50129">
    <property type="entry name" value="GroES-like"/>
    <property type="match status" value="1"/>
</dbReference>
<evidence type="ECO:0000256" key="4">
    <source>
        <dbReference type="ARBA" id="ARBA00022723"/>
    </source>
</evidence>
<dbReference type="Pfam" id="PF08240">
    <property type="entry name" value="ADH_N"/>
    <property type="match status" value="1"/>
</dbReference>
<dbReference type="InterPro" id="IPR011032">
    <property type="entry name" value="GroES-like_sf"/>
</dbReference>
<dbReference type="Gene3D" id="3.40.50.720">
    <property type="entry name" value="NAD(P)-binding Rossmann-like Domain"/>
    <property type="match status" value="1"/>
</dbReference>
<evidence type="ECO:0000256" key="3">
    <source>
        <dbReference type="ARBA" id="ARBA00013190"/>
    </source>
</evidence>
<evidence type="ECO:0000256" key="6">
    <source>
        <dbReference type="ARBA" id="ARBA00023002"/>
    </source>
</evidence>